<accession>A0A6J4I2M8</accession>
<dbReference type="PANTHER" id="PTHR36222">
    <property type="entry name" value="SERINE PROTEASE INHIBITOR RV3364C"/>
    <property type="match status" value="1"/>
</dbReference>
<dbReference type="PANTHER" id="PTHR36222:SF1">
    <property type="entry name" value="SERINE PROTEASE INHIBITOR RV3364C"/>
    <property type="match status" value="1"/>
</dbReference>
<feature type="region of interest" description="Disordered" evidence="1">
    <location>
        <begin position="1"/>
        <end position="47"/>
    </location>
</feature>
<proteinExistence type="predicted"/>
<dbReference type="InterPro" id="IPR004942">
    <property type="entry name" value="Roadblock/LAMTOR2_dom"/>
</dbReference>
<reference evidence="3" key="1">
    <citation type="submission" date="2020-02" db="EMBL/GenBank/DDBJ databases">
        <authorList>
            <person name="Meier V. D."/>
        </authorList>
    </citation>
    <scope>NUCLEOTIDE SEQUENCE</scope>
    <source>
        <strain evidence="3">AVDCRST_MAG41</strain>
    </source>
</reference>
<dbReference type="SUPFAM" id="SSF103196">
    <property type="entry name" value="Roadblock/LC7 domain"/>
    <property type="match status" value="1"/>
</dbReference>
<dbReference type="Pfam" id="PF03259">
    <property type="entry name" value="Robl_LC7"/>
    <property type="match status" value="1"/>
</dbReference>
<protein>
    <recommendedName>
        <fullName evidence="2">Roadblock/LAMTOR2 domain-containing protein</fullName>
    </recommendedName>
</protein>
<dbReference type="Gene3D" id="3.30.450.30">
    <property type="entry name" value="Dynein light chain 2a, cytoplasmic"/>
    <property type="match status" value="1"/>
</dbReference>
<dbReference type="EMBL" id="CADCTP010000125">
    <property type="protein sequence ID" value="CAA9238646.1"/>
    <property type="molecule type" value="Genomic_DNA"/>
</dbReference>
<feature type="compositionally biased region" description="Low complexity" evidence="1">
    <location>
        <begin position="23"/>
        <end position="33"/>
    </location>
</feature>
<evidence type="ECO:0000256" key="1">
    <source>
        <dbReference type="SAM" id="MobiDB-lite"/>
    </source>
</evidence>
<feature type="domain" description="Roadblock/LAMTOR2" evidence="2">
    <location>
        <begin position="57"/>
        <end position="147"/>
    </location>
</feature>
<organism evidence="3">
    <name type="scientific">uncultured Mycobacteriales bacterium</name>
    <dbReference type="NCBI Taxonomy" id="581187"/>
    <lineage>
        <taxon>Bacteria</taxon>
        <taxon>Bacillati</taxon>
        <taxon>Actinomycetota</taxon>
        <taxon>Actinomycetes</taxon>
        <taxon>Mycobacteriales</taxon>
        <taxon>environmental samples</taxon>
    </lineage>
</organism>
<gene>
    <name evidence="3" type="ORF">AVDCRST_MAG41-1280</name>
</gene>
<dbReference type="SMART" id="SM00960">
    <property type="entry name" value="Robl_LC7"/>
    <property type="match status" value="1"/>
</dbReference>
<dbReference type="InterPro" id="IPR053141">
    <property type="entry name" value="Mycobact_SerProt_Inhib_Rv3364c"/>
</dbReference>
<name>A0A6J4I2M8_9ACTN</name>
<feature type="compositionally biased region" description="Gly residues" evidence="1">
    <location>
        <begin position="1"/>
        <end position="10"/>
    </location>
</feature>
<evidence type="ECO:0000259" key="2">
    <source>
        <dbReference type="SMART" id="SM00960"/>
    </source>
</evidence>
<sequence>MAVLGTGGRGRPGRGRRGRAGPGRRVPGRLGARPADRDAPGGRSGAMTAGEQVEHFTTAFADLCATVPKLLHAVAVAPDGLVLGRSGGSGRTDADRLAAITSGLASLAGGAARTYRLGVPAKVIIEFAEGHLLVSAIGRGAMLGLIAAPDADVGVVAYEMAMFAGTAGPGLTPEVMARLKIVAD</sequence>
<dbReference type="AlphaFoldDB" id="A0A6J4I2M8"/>
<evidence type="ECO:0000313" key="3">
    <source>
        <dbReference type="EMBL" id="CAA9238646.1"/>
    </source>
</evidence>